<dbReference type="HAMAP" id="MF_01963">
    <property type="entry name" value="MTAP"/>
    <property type="match status" value="1"/>
</dbReference>
<feature type="binding site" evidence="4">
    <location>
        <position position="12"/>
    </location>
    <ligand>
        <name>phosphate</name>
        <dbReference type="ChEBI" id="CHEBI:43474"/>
    </ligand>
</feature>
<dbReference type="Gene3D" id="3.40.50.1580">
    <property type="entry name" value="Nucleoside phosphorylase domain"/>
    <property type="match status" value="1"/>
</dbReference>
<evidence type="ECO:0000256" key="2">
    <source>
        <dbReference type="ARBA" id="ARBA00022679"/>
    </source>
</evidence>
<protein>
    <recommendedName>
        <fullName evidence="4">S-methyl-5'-thioadenosine phosphorylase</fullName>
        <ecNumber evidence="4">2.4.2.28</ecNumber>
    </recommendedName>
    <alternativeName>
        <fullName evidence="4">5'-methylthioadenosine phosphorylase</fullName>
        <shortName evidence="4">MTA phosphorylase</shortName>
        <shortName evidence="4">MTAP</shortName>
    </alternativeName>
</protein>
<comment type="pathway">
    <text evidence="4">Amino-acid biosynthesis; L-methionine biosynthesis via salvage pathway; S-methyl-5-thio-alpha-D-ribose 1-phosphate from S-methyl-5'-thioadenosine (phosphorylase route): step 1/1.</text>
</comment>
<dbReference type="InterPro" id="IPR010044">
    <property type="entry name" value="MTAP"/>
</dbReference>
<keyword evidence="3 4" id="KW-0660">Purine salvage</keyword>
<feature type="binding site" evidence="4">
    <location>
        <begin position="209"/>
        <end position="211"/>
    </location>
    <ligand>
        <name>substrate</name>
    </ligand>
</feature>
<evidence type="ECO:0000313" key="6">
    <source>
        <dbReference type="EMBL" id="CAA9565774.1"/>
    </source>
</evidence>
<feature type="binding site" evidence="4">
    <location>
        <position position="185"/>
    </location>
    <ligand>
        <name>substrate</name>
    </ligand>
</feature>
<feature type="binding site" evidence="4">
    <location>
        <position position="186"/>
    </location>
    <ligand>
        <name>phosphate</name>
        <dbReference type="ChEBI" id="CHEBI:43474"/>
    </ligand>
</feature>
<dbReference type="FunFam" id="3.40.50.1580:FF:000012">
    <property type="entry name" value="Probable 6-oxopurine nucleoside phosphorylase"/>
    <property type="match status" value="1"/>
</dbReference>
<comment type="similarity">
    <text evidence="4">Belongs to the PNP/MTAP phosphorylase family. MTAP subfamily.</text>
</comment>
<dbReference type="InterPro" id="IPR018099">
    <property type="entry name" value="Purine_phosphorylase-2_CS"/>
</dbReference>
<feature type="binding site" evidence="4">
    <location>
        <begin position="54"/>
        <end position="55"/>
    </location>
    <ligand>
        <name>phosphate</name>
        <dbReference type="ChEBI" id="CHEBI:43474"/>
    </ligand>
</feature>
<reference evidence="6" key="1">
    <citation type="submission" date="2020-02" db="EMBL/GenBank/DDBJ databases">
        <authorList>
            <person name="Meier V. D."/>
        </authorList>
    </citation>
    <scope>NUCLEOTIDE SEQUENCE</scope>
    <source>
        <strain evidence="6">AVDCRST_MAG70</strain>
    </source>
</reference>
<dbReference type="InterPro" id="IPR000845">
    <property type="entry name" value="Nucleoside_phosphorylase_d"/>
</dbReference>
<comment type="function">
    <text evidence="4">Catalyzes the reversible phosphorylation of S-methyl-5'-thioadenosine (MTA) to adenine and 5-methylthioribose-1-phosphate. Involved in the breakdown of MTA, a major by-product of polyamine biosynthesis. Responsible for the first step in the methionine salvage pathway after MTA has been generated from S-adenosylmethionine. Has broad substrate specificity with 6-aminopurine nucleosides as preferred substrates.</text>
</comment>
<organism evidence="6">
    <name type="scientific">uncultured Thermomicrobiales bacterium</name>
    <dbReference type="NCBI Taxonomy" id="1645740"/>
    <lineage>
        <taxon>Bacteria</taxon>
        <taxon>Pseudomonadati</taxon>
        <taxon>Thermomicrobiota</taxon>
        <taxon>Thermomicrobia</taxon>
        <taxon>Thermomicrobiales</taxon>
        <taxon>environmental samples</taxon>
    </lineage>
</organism>
<name>A0A6J4V211_9BACT</name>
<dbReference type="EC" id="2.4.2.28" evidence="4"/>
<keyword evidence="1 4" id="KW-0328">Glycosyltransferase</keyword>
<feature type="binding site" evidence="4">
    <location>
        <begin position="87"/>
        <end position="88"/>
    </location>
    <ligand>
        <name>phosphate</name>
        <dbReference type="ChEBI" id="CHEBI:43474"/>
    </ligand>
</feature>
<feature type="site" description="Important for substrate specificity" evidence="4">
    <location>
        <position position="167"/>
    </location>
</feature>
<accession>A0A6J4V211</accession>
<dbReference type="CDD" id="cd09010">
    <property type="entry name" value="MTAP_SsMTAPII_like_MTIP"/>
    <property type="match status" value="1"/>
</dbReference>
<comment type="subunit">
    <text evidence="4">Homohexamer. Dimer of a homotrimer.</text>
</comment>
<dbReference type="PANTHER" id="PTHR42679:SF2">
    <property type="entry name" value="S-METHYL-5'-THIOADENOSINE PHOSPHORYLASE"/>
    <property type="match status" value="1"/>
</dbReference>
<evidence type="ECO:0000256" key="4">
    <source>
        <dbReference type="HAMAP-Rule" id="MF_01963"/>
    </source>
</evidence>
<evidence type="ECO:0000256" key="1">
    <source>
        <dbReference type="ARBA" id="ARBA00022676"/>
    </source>
</evidence>
<feature type="domain" description="Nucleoside phosphorylase" evidence="5">
    <location>
        <begin position="6"/>
        <end position="244"/>
    </location>
</feature>
<comment type="catalytic activity">
    <reaction evidence="4">
        <text>S-methyl-5'-thioadenosine + phosphate = 5-(methylsulfanyl)-alpha-D-ribose 1-phosphate + adenine</text>
        <dbReference type="Rhea" id="RHEA:11852"/>
        <dbReference type="ChEBI" id="CHEBI:16708"/>
        <dbReference type="ChEBI" id="CHEBI:17509"/>
        <dbReference type="ChEBI" id="CHEBI:43474"/>
        <dbReference type="ChEBI" id="CHEBI:58533"/>
        <dbReference type="EC" id="2.4.2.28"/>
    </reaction>
</comment>
<dbReference type="UniPathway" id="UPA00904">
    <property type="reaction ID" value="UER00873"/>
</dbReference>
<dbReference type="GO" id="GO:0005829">
    <property type="term" value="C:cytosol"/>
    <property type="evidence" value="ECO:0007669"/>
    <property type="project" value="TreeGrafter"/>
</dbReference>
<evidence type="ECO:0000256" key="3">
    <source>
        <dbReference type="ARBA" id="ARBA00022726"/>
    </source>
</evidence>
<dbReference type="NCBIfam" id="TIGR01694">
    <property type="entry name" value="MTAP"/>
    <property type="match status" value="1"/>
</dbReference>
<dbReference type="GO" id="GO:0019509">
    <property type="term" value="P:L-methionine salvage from methylthioadenosine"/>
    <property type="evidence" value="ECO:0007669"/>
    <property type="project" value="UniProtKB-UniRule"/>
</dbReference>
<gene>
    <name evidence="4" type="primary">mtnP</name>
    <name evidence="6" type="ORF">AVDCRST_MAG70-2026</name>
</gene>
<evidence type="ECO:0000259" key="5">
    <source>
        <dbReference type="Pfam" id="PF01048"/>
    </source>
</evidence>
<dbReference type="EMBL" id="CADCWH010000325">
    <property type="protein sequence ID" value="CAA9565774.1"/>
    <property type="molecule type" value="Genomic_DNA"/>
</dbReference>
<dbReference type="GO" id="GO:0006166">
    <property type="term" value="P:purine ribonucleoside salvage"/>
    <property type="evidence" value="ECO:0007669"/>
    <property type="project" value="UniProtKB-KW"/>
</dbReference>
<proteinExistence type="inferred from homology"/>
<dbReference type="AlphaFoldDB" id="A0A6J4V211"/>
<dbReference type="PROSITE" id="PS01240">
    <property type="entry name" value="PNP_MTAP_2"/>
    <property type="match status" value="1"/>
</dbReference>
<dbReference type="SUPFAM" id="SSF53167">
    <property type="entry name" value="Purine and uridine phosphorylases"/>
    <property type="match status" value="1"/>
</dbReference>
<dbReference type="Pfam" id="PF01048">
    <property type="entry name" value="PNP_UDP_1"/>
    <property type="match status" value="1"/>
</dbReference>
<dbReference type="InterPro" id="IPR035994">
    <property type="entry name" value="Nucleoside_phosphorylase_sf"/>
</dbReference>
<dbReference type="PANTHER" id="PTHR42679">
    <property type="entry name" value="S-METHYL-5'-THIOADENOSINE PHOSPHORYLASE"/>
    <property type="match status" value="1"/>
</dbReference>
<dbReference type="GO" id="GO:0017061">
    <property type="term" value="F:S-methyl-5-thioadenosine phosphorylase activity"/>
    <property type="evidence" value="ECO:0007669"/>
    <property type="project" value="UniProtKB-UniRule"/>
</dbReference>
<keyword evidence="2 4" id="KW-0808">Transferase</keyword>
<sequence>MARPMLGIIGGTGFYDMPGLTGRRADTVETPFGSPSGPVVTGELDGTPVAFLPRHGAGHAVNPTGLPYRANVYAMKAAGVTHLLSISAVGSLREDIAPLHLVIPDQVIDRTTSRDRSFFDAGLVVHIGVAEPYCPTLRRAIVGAAAELDTMTHVGGTYVCIEGPRFSTRAESALHRSWGASVVGMTAMPEVSLAREAELCYVTVALVTDYDVWHESEEPVTVEVVGRTLRQNAESGRALIASLLAAGLPDRDCPCPDALTAGISTDPAAIDTATRERYALFLRDRVPAQRPATPAGAD</sequence>
<feature type="site" description="Important for substrate specificity" evidence="4">
    <location>
        <position position="222"/>
    </location>
</feature>
<dbReference type="NCBIfam" id="NF006599">
    <property type="entry name" value="PRK09136.1"/>
    <property type="match status" value="1"/>
</dbReference>